<evidence type="ECO:0000313" key="1">
    <source>
        <dbReference type="EMBL" id="VDL92591.1"/>
    </source>
</evidence>
<evidence type="ECO:0000313" key="3">
    <source>
        <dbReference type="WBParaSite" id="SSLN_0000640301-mRNA-1"/>
    </source>
</evidence>
<reference evidence="1 2" key="2">
    <citation type="submission" date="2018-11" db="EMBL/GenBank/DDBJ databases">
        <authorList>
            <consortium name="Pathogen Informatics"/>
        </authorList>
    </citation>
    <scope>NUCLEOTIDE SEQUENCE [LARGE SCALE GENOMIC DNA]</scope>
    <source>
        <strain evidence="1 2">NST_G2</strain>
    </source>
</reference>
<sequence>MLAKDYRNKQEKWMLRGVHRKCGDVVYQIRVGSDIWVRHANQLKHIKCTDAPSPSSNLLLEQRLGTFHLPKARIIKLTWQDRIPEVPERTGLLSSYIQLKRLQLHCSGHLLRMDDERLPKRLFYGDVAMGSRRQGGQARRYKDTLEASIKQLQINPSNWEDITRNRPAWSRTVKTGAASYEANRSAAARAYRAARKSPAPRCQRVSVR</sequence>
<evidence type="ECO:0000313" key="2">
    <source>
        <dbReference type="Proteomes" id="UP000275846"/>
    </source>
</evidence>
<proteinExistence type="predicted"/>
<keyword evidence="2" id="KW-1185">Reference proteome</keyword>
<accession>A0A183SPQ8</accession>
<name>A0A183SPQ8_SCHSO</name>
<protein>
    <submittedName>
        <fullName evidence="1 3">Uncharacterized protein</fullName>
    </submittedName>
</protein>
<organism evidence="3">
    <name type="scientific">Schistocephalus solidus</name>
    <name type="common">Tapeworm</name>
    <dbReference type="NCBI Taxonomy" id="70667"/>
    <lineage>
        <taxon>Eukaryota</taxon>
        <taxon>Metazoa</taxon>
        <taxon>Spiralia</taxon>
        <taxon>Lophotrochozoa</taxon>
        <taxon>Platyhelminthes</taxon>
        <taxon>Cestoda</taxon>
        <taxon>Eucestoda</taxon>
        <taxon>Diphyllobothriidea</taxon>
        <taxon>Diphyllobothriidae</taxon>
        <taxon>Schistocephalus</taxon>
    </lineage>
</organism>
<dbReference type="EMBL" id="UYSU01033591">
    <property type="protein sequence ID" value="VDL92591.1"/>
    <property type="molecule type" value="Genomic_DNA"/>
</dbReference>
<dbReference type="Proteomes" id="UP000275846">
    <property type="component" value="Unassembled WGS sequence"/>
</dbReference>
<gene>
    <name evidence="1" type="ORF">SSLN_LOCUS6206</name>
</gene>
<dbReference type="WBParaSite" id="SSLN_0000640301-mRNA-1">
    <property type="protein sequence ID" value="SSLN_0000640301-mRNA-1"/>
    <property type="gene ID" value="SSLN_0000640301"/>
</dbReference>
<dbReference type="OrthoDB" id="6246848at2759"/>
<reference evidence="3" key="1">
    <citation type="submission" date="2016-06" db="UniProtKB">
        <authorList>
            <consortium name="WormBaseParasite"/>
        </authorList>
    </citation>
    <scope>IDENTIFICATION</scope>
</reference>
<dbReference type="AlphaFoldDB" id="A0A183SPQ8"/>